<dbReference type="AlphaFoldDB" id="A0A6A6TLX9"/>
<dbReference type="OrthoDB" id="3760848at2759"/>
<accession>A0A6A6TLX9</accession>
<feature type="region of interest" description="Disordered" evidence="1">
    <location>
        <begin position="266"/>
        <end position="289"/>
    </location>
</feature>
<sequence length="775" mass="85305">MGWPTATTVYLHHLPLFPAPLQVKKKPRRSAFRRLSTRRPPLAQAGHAGDGPLDDIIHLIVGDISHSPLDETRDELLSECSTTSGQPFAWNVTPLPVSRTPSDQPLRIPKTRNSRSSGSGSTFSDILSASQSSSKCEYFDYRVDTSQHCTSCTCFFGVRPLHIVKSSLPLQASSDQLSTINETITSPTMSTESQSLRKRLTSLTAGVGRIHFGTSSKGKARSVSLFPKHTSSTSSGNETLAGINNQERAQGATSNIEMMEIVTEEPYNADETANNREGPMNTTSSEGNRSPTLAVAVKVLPEVQLLGEDDAQSFWVTIEVEGVLHQQHMVGKPPMDFIVLIDLTFYATDGCLYHAERLILDMLSHLGPADRIGLYTTHCTHDTVTGTSPEMLCPLEPVTQHSRDTLRNQLAALLARGSQHKNPPRPNPAMSEVIRAVTQPVKLQGPASGRAHLFLLSSSAQELHEVSSFEPELYIDHINPAIIPFAIPEKSNHQETQSTLVATTVQNGTTDSTPDSILDTIRNLETKICHKECCHKVTVHNLAQYESLSDGGRRLVQYARYKASAGLVHNVFVDLKQENGCEIIQYEGSQRIPVLRLGQTHYFSIEIKVDRSIQKPLSIDSLNPIRLTALDMNKLRAKLHYAATQGAELVHPLSAQAFYQYALEKTASWACTEAPMTAFKGFGEMERPRDRAMEVYKRRLHQPMAAADPEAPLLVAARLLVGVKPPARPEAKKLLALMARERKSQKASLDFASATAGSLRFLGRTGMTPAHEWED</sequence>
<proteinExistence type="predicted"/>
<evidence type="ECO:0000313" key="3">
    <source>
        <dbReference type="Proteomes" id="UP000799324"/>
    </source>
</evidence>
<feature type="region of interest" description="Disordered" evidence="1">
    <location>
        <begin position="88"/>
        <end position="125"/>
    </location>
</feature>
<feature type="compositionally biased region" description="Basic residues" evidence="1">
    <location>
        <begin position="28"/>
        <end position="37"/>
    </location>
</feature>
<feature type="compositionally biased region" description="Polar residues" evidence="1">
    <location>
        <begin position="280"/>
        <end position="289"/>
    </location>
</feature>
<evidence type="ECO:0000313" key="2">
    <source>
        <dbReference type="EMBL" id="KAF2659928.1"/>
    </source>
</evidence>
<feature type="compositionally biased region" description="Low complexity" evidence="1">
    <location>
        <begin position="114"/>
        <end position="124"/>
    </location>
</feature>
<organism evidence="2 3">
    <name type="scientific">Lophiostoma macrostomum CBS 122681</name>
    <dbReference type="NCBI Taxonomy" id="1314788"/>
    <lineage>
        <taxon>Eukaryota</taxon>
        <taxon>Fungi</taxon>
        <taxon>Dikarya</taxon>
        <taxon>Ascomycota</taxon>
        <taxon>Pezizomycotina</taxon>
        <taxon>Dothideomycetes</taxon>
        <taxon>Pleosporomycetidae</taxon>
        <taxon>Pleosporales</taxon>
        <taxon>Lophiostomataceae</taxon>
        <taxon>Lophiostoma</taxon>
    </lineage>
</organism>
<evidence type="ECO:0000256" key="1">
    <source>
        <dbReference type="SAM" id="MobiDB-lite"/>
    </source>
</evidence>
<reference evidence="2" key="1">
    <citation type="journal article" date="2020" name="Stud. Mycol.">
        <title>101 Dothideomycetes genomes: a test case for predicting lifestyles and emergence of pathogens.</title>
        <authorList>
            <person name="Haridas S."/>
            <person name="Albert R."/>
            <person name="Binder M."/>
            <person name="Bloem J."/>
            <person name="Labutti K."/>
            <person name="Salamov A."/>
            <person name="Andreopoulos B."/>
            <person name="Baker S."/>
            <person name="Barry K."/>
            <person name="Bills G."/>
            <person name="Bluhm B."/>
            <person name="Cannon C."/>
            <person name="Castanera R."/>
            <person name="Culley D."/>
            <person name="Daum C."/>
            <person name="Ezra D."/>
            <person name="Gonzalez J."/>
            <person name="Henrissat B."/>
            <person name="Kuo A."/>
            <person name="Liang C."/>
            <person name="Lipzen A."/>
            <person name="Lutzoni F."/>
            <person name="Magnuson J."/>
            <person name="Mondo S."/>
            <person name="Nolan M."/>
            <person name="Ohm R."/>
            <person name="Pangilinan J."/>
            <person name="Park H.-J."/>
            <person name="Ramirez L."/>
            <person name="Alfaro M."/>
            <person name="Sun H."/>
            <person name="Tritt A."/>
            <person name="Yoshinaga Y."/>
            <person name="Zwiers L.-H."/>
            <person name="Turgeon B."/>
            <person name="Goodwin S."/>
            <person name="Spatafora J."/>
            <person name="Crous P."/>
            <person name="Grigoriev I."/>
        </authorList>
    </citation>
    <scope>NUCLEOTIDE SEQUENCE</scope>
    <source>
        <strain evidence="2">CBS 122681</strain>
    </source>
</reference>
<name>A0A6A6TLX9_9PLEO</name>
<dbReference type="Proteomes" id="UP000799324">
    <property type="component" value="Unassembled WGS sequence"/>
</dbReference>
<gene>
    <name evidence="2" type="ORF">K491DRAFT_122536</name>
</gene>
<dbReference type="EMBL" id="MU004303">
    <property type="protein sequence ID" value="KAF2659928.1"/>
    <property type="molecule type" value="Genomic_DNA"/>
</dbReference>
<protein>
    <submittedName>
        <fullName evidence="2">Uncharacterized protein</fullName>
    </submittedName>
</protein>
<feature type="region of interest" description="Disordered" evidence="1">
    <location>
        <begin position="28"/>
        <end position="49"/>
    </location>
</feature>
<keyword evidence="3" id="KW-1185">Reference proteome</keyword>